<dbReference type="InterPro" id="IPR005119">
    <property type="entry name" value="LysR_subst-bd"/>
</dbReference>
<dbReference type="Pfam" id="PF00126">
    <property type="entry name" value="HTH_1"/>
    <property type="match status" value="1"/>
</dbReference>
<comment type="similarity">
    <text evidence="1">Belongs to the LysR transcriptional regulatory family.</text>
</comment>
<dbReference type="GO" id="GO:0003700">
    <property type="term" value="F:DNA-binding transcription factor activity"/>
    <property type="evidence" value="ECO:0007669"/>
    <property type="project" value="InterPro"/>
</dbReference>
<evidence type="ECO:0000256" key="1">
    <source>
        <dbReference type="ARBA" id="ARBA00009437"/>
    </source>
</evidence>
<comment type="caution">
    <text evidence="6">The sequence shown here is derived from an EMBL/GenBank/DDBJ whole genome shotgun (WGS) entry which is preliminary data.</text>
</comment>
<keyword evidence="7" id="KW-1185">Reference proteome</keyword>
<dbReference type="FunFam" id="1.10.10.10:FF:000001">
    <property type="entry name" value="LysR family transcriptional regulator"/>
    <property type="match status" value="1"/>
</dbReference>
<dbReference type="GO" id="GO:0032993">
    <property type="term" value="C:protein-DNA complex"/>
    <property type="evidence" value="ECO:0007669"/>
    <property type="project" value="TreeGrafter"/>
</dbReference>
<proteinExistence type="inferred from homology"/>
<dbReference type="CDD" id="cd08414">
    <property type="entry name" value="PBP2_LTTR_aromatics_like"/>
    <property type="match status" value="1"/>
</dbReference>
<name>A0A2N3Y1P6_SACSN</name>
<dbReference type="PRINTS" id="PR00039">
    <property type="entry name" value="HTHLYSR"/>
</dbReference>
<accession>A0A2N3Y1P6</accession>
<keyword evidence="3 6" id="KW-0238">DNA-binding</keyword>
<evidence type="ECO:0000259" key="5">
    <source>
        <dbReference type="PROSITE" id="PS50931"/>
    </source>
</evidence>
<dbReference type="Gene3D" id="3.40.190.10">
    <property type="entry name" value="Periplasmic binding protein-like II"/>
    <property type="match status" value="2"/>
</dbReference>
<evidence type="ECO:0000256" key="2">
    <source>
        <dbReference type="ARBA" id="ARBA00023015"/>
    </source>
</evidence>
<keyword evidence="4" id="KW-0804">Transcription</keyword>
<dbReference type="STRING" id="994479.GCA_000194155_07495"/>
<dbReference type="AlphaFoldDB" id="A0A2N3Y1P6"/>
<evidence type="ECO:0000256" key="4">
    <source>
        <dbReference type="ARBA" id="ARBA00023163"/>
    </source>
</evidence>
<dbReference type="PROSITE" id="PS50931">
    <property type="entry name" value="HTH_LYSR"/>
    <property type="match status" value="1"/>
</dbReference>
<dbReference type="EMBL" id="PJNB01000001">
    <property type="protein sequence ID" value="PKW16837.1"/>
    <property type="molecule type" value="Genomic_DNA"/>
</dbReference>
<dbReference type="Gene3D" id="1.10.10.10">
    <property type="entry name" value="Winged helix-like DNA-binding domain superfamily/Winged helix DNA-binding domain"/>
    <property type="match status" value="1"/>
</dbReference>
<sequence length="297" mass="32194">MELRHIQAFIAVAEELSFRRAAERLKMAQAPLSQQIKRLEREVGTQLLHRTTRQVNLTAAGSAFLHEARRAVDAVKEAPHAARLAAAGETGVLRLGVSGPTFYEVLVLMASRFRAQCPHIRLEISGPAFGGELIGQLDRDEIDACLVRLPVPGTGIVVRKITEHGMAAALPEDHRLARRRQVRIRDLLAEPIVGYPSNRGAGTVTRIHSAFLEHGSSPNIVQEAPDTHTIILMVAIGTGIGLVPVSASHLKVPGVVLVPIVDMPPLPLALAWRGDDRNPVLLTLIGMLDEVCADFVT</sequence>
<feature type="domain" description="HTH lysR-type" evidence="5">
    <location>
        <begin position="1"/>
        <end position="58"/>
    </location>
</feature>
<evidence type="ECO:0000313" key="7">
    <source>
        <dbReference type="Proteomes" id="UP000233786"/>
    </source>
</evidence>
<dbReference type="GO" id="GO:0003677">
    <property type="term" value="F:DNA binding"/>
    <property type="evidence" value="ECO:0007669"/>
    <property type="project" value="UniProtKB-KW"/>
</dbReference>
<dbReference type="Proteomes" id="UP000233786">
    <property type="component" value="Unassembled WGS sequence"/>
</dbReference>
<gene>
    <name evidence="6" type="ORF">A8926_4730</name>
</gene>
<dbReference type="InterPro" id="IPR000847">
    <property type="entry name" value="LysR_HTH_N"/>
</dbReference>
<dbReference type="Pfam" id="PF03466">
    <property type="entry name" value="LysR_substrate"/>
    <property type="match status" value="1"/>
</dbReference>
<organism evidence="6 7">
    <name type="scientific">Saccharopolyspora spinosa</name>
    <dbReference type="NCBI Taxonomy" id="60894"/>
    <lineage>
        <taxon>Bacteria</taxon>
        <taxon>Bacillati</taxon>
        <taxon>Actinomycetota</taxon>
        <taxon>Actinomycetes</taxon>
        <taxon>Pseudonocardiales</taxon>
        <taxon>Pseudonocardiaceae</taxon>
        <taxon>Saccharopolyspora</taxon>
    </lineage>
</organism>
<dbReference type="PANTHER" id="PTHR30346">
    <property type="entry name" value="TRANSCRIPTIONAL DUAL REGULATOR HCAR-RELATED"/>
    <property type="match status" value="1"/>
</dbReference>
<evidence type="ECO:0000313" key="6">
    <source>
        <dbReference type="EMBL" id="PKW16837.1"/>
    </source>
</evidence>
<protein>
    <submittedName>
        <fullName evidence="6">DNA-binding transcriptional LysR family regulator</fullName>
    </submittedName>
</protein>
<dbReference type="SUPFAM" id="SSF53850">
    <property type="entry name" value="Periplasmic binding protein-like II"/>
    <property type="match status" value="1"/>
</dbReference>
<dbReference type="InterPro" id="IPR036388">
    <property type="entry name" value="WH-like_DNA-bd_sf"/>
</dbReference>
<dbReference type="SUPFAM" id="SSF46785">
    <property type="entry name" value="Winged helix' DNA-binding domain"/>
    <property type="match status" value="1"/>
</dbReference>
<dbReference type="InterPro" id="IPR036390">
    <property type="entry name" value="WH_DNA-bd_sf"/>
</dbReference>
<evidence type="ECO:0000256" key="3">
    <source>
        <dbReference type="ARBA" id="ARBA00023125"/>
    </source>
</evidence>
<reference evidence="6" key="1">
    <citation type="submission" date="2017-12" db="EMBL/GenBank/DDBJ databases">
        <title>Sequencing the genomes of 1000 Actinobacteria strains.</title>
        <authorList>
            <person name="Klenk H.-P."/>
        </authorList>
    </citation>
    <scope>NUCLEOTIDE SEQUENCE [LARGE SCALE GENOMIC DNA]</scope>
    <source>
        <strain evidence="6">DSM 44228</strain>
    </source>
</reference>
<keyword evidence="2" id="KW-0805">Transcription regulation</keyword>
<dbReference type="PANTHER" id="PTHR30346:SF0">
    <property type="entry name" value="HCA OPERON TRANSCRIPTIONAL ACTIVATOR HCAR"/>
    <property type="match status" value="1"/>
</dbReference>